<feature type="region of interest" description="Disordered" evidence="11">
    <location>
        <begin position="57"/>
        <end position="85"/>
    </location>
</feature>
<keyword evidence="5 10" id="KW-0145">Chemotaxis</keyword>
<evidence type="ECO:0000256" key="4">
    <source>
        <dbReference type="ARBA" id="ARBA00022475"/>
    </source>
</evidence>
<dbReference type="GO" id="GO:0005886">
    <property type="term" value="C:plasma membrane"/>
    <property type="evidence" value="ECO:0007669"/>
    <property type="project" value="UniProtKB-SubCell"/>
</dbReference>
<dbReference type="EMBL" id="QOQK01000003">
    <property type="protein sequence ID" value="RCL85264.1"/>
    <property type="molecule type" value="Genomic_DNA"/>
</dbReference>
<dbReference type="PANTHER" id="PTHR35091:SF2">
    <property type="entry name" value="FLAGELLAR PROTEIN FLIL"/>
    <property type="match status" value="1"/>
</dbReference>
<proteinExistence type="inferred from homology"/>
<comment type="subcellular location">
    <subcellularLocation>
        <location evidence="10">Cell inner membrane</location>
    </subcellularLocation>
    <subcellularLocation>
        <location evidence="2">Cell membrane</location>
        <topology evidence="2">Single-pass membrane protein</topology>
    </subcellularLocation>
</comment>
<keyword evidence="12" id="KW-0282">Flagellum</keyword>
<keyword evidence="7 10" id="KW-0283">Flagellar rotation</keyword>
<keyword evidence="4" id="KW-1003">Cell membrane</keyword>
<keyword evidence="12" id="KW-0966">Cell projection</keyword>
<sequence>MSEENSEEQSGGLVKILLFAGGGVLLLLIGLGIGFFVFGGQPADPSEEIERIIERSDPEAAARAKAEAEADAAADPEVGEDGELLGPPQKIVKISPDVEIFQTTYYEFTGTLTTNLKNSRKFLQVGIGVSTQYDETVMENVDSHQLALRSEMLGVLSGFSVEQLQDKDGRQALLDQLRDVMNAKLEELEGFGGVEGVHFTSFVVQ</sequence>
<organism evidence="12 13">
    <name type="scientific">PS1 clade bacterium</name>
    <dbReference type="NCBI Taxonomy" id="2175152"/>
    <lineage>
        <taxon>Bacteria</taxon>
        <taxon>Pseudomonadati</taxon>
        <taxon>Pseudomonadota</taxon>
        <taxon>Alphaproteobacteria</taxon>
        <taxon>PS1 clade</taxon>
    </lineage>
</organism>
<dbReference type="GO" id="GO:0006935">
    <property type="term" value="P:chemotaxis"/>
    <property type="evidence" value="ECO:0007669"/>
    <property type="project" value="UniProtKB-KW"/>
</dbReference>
<evidence type="ECO:0000256" key="11">
    <source>
        <dbReference type="SAM" id="MobiDB-lite"/>
    </source>
</evidence>
<evidence type="ECO:0000313" key="12">
    <source>
        <dbReference type="EMBL" id="RCL85264.1"/>
    </source>
</evidence>
<evidence type="ECO:0000256" key="6">
    <source>
        <dbReference type="ARBA" id="ARBA00022692"/>
    </source>
</evidence>
<comment type="similarity">
    <text evidence="3 10">Belongs to the FliL family.</text>
</comment>
<dbReference type="InterPro" id="IPR005503">
    <property type="entry name" value="FliL"/>
</dbReference>
<evidence type="ECO:0000313" key="13">
    <source>
        <dbReference type="Proteomes" id="UP000252289"/>
    </source>
</evidence>
<comment type="caution">
    <text evidence="12">The sequence shown here is derived from an EMBL/GenBank/DDBJ whole genome shotgun (WGS) entry which is preliminary data.</text>
</comment>
<evidence type="ECO:0000256" key="9">
    <source>
        <dbReference type="ARBA" id="ARBA00023136"/>
    </source>
</evidence>
<evidence type="ECO:0000256" key="8">
    <source>
        <dbReference type="ARBA" id="ARBA00022989"/>
    </source>
</evidence>
<keyword evidence="9 10" id="KW-0472">Membrane</keyword>
<dbReference type="GO" id="GO:0071978">
    <property type="term" value="P:bacterial-type flagellum-dependent swarming motility"/>
    <property type="evidence" value="ECO:0007669"/>
    <property type="project" value="TreeGrafter"/>
</dbReference>
<dbReference type="PANTHER" id="PTHR35091">
    <property type="entry name" value="FLAGELLAR PROTEIN FLIL"/>
    <property type="match status" value="1"/>
</dbReference>
<evidence type="ECO:0000256" key="5">
    <source>
        <dbReference type="ARBA" id="ARBA00022500"/>
    </source>
</evidence>
<dbReference type="AlphaFoldDB" id="A0A368EKN3"/>
<keyword evidence="6 10" id="KW-0812">Transmembrane</keyword>
<name>A0A368EKN3_9PROT</name>
<gene>
    <name evidence="12" type="ORF">DBW64_01170</name>
</gene>
<evidence type="ECO:0000256" key="7">
    <source>
        <dbReference type="ARBA" id="ARBA00022779"/>
    </source>
</evidence>
<dbReference type="Proteomes" id="UP000252289">
    <property type="component" value="Unassembled WGS sequence"/>
</dbReference>
<dbReference type="Pfam" id="PF03748">
    <property type="entry name" value="FliL"/>
    <property type="match status" value="1"/>
</dbReference>
<evidence type="ECO:0000256" key="10">
    <source>
        <dbReference type="RuleBase" id="RU364125"/>
    </source>
</evidence>
<keyword evidence="10" id="KW-0997">Cell inner membrane</keyword>
<keyword evidence="12" id="KW-0969">Cilium</keyword>
<reference evidence="12 13" key="1">
    <citation type="journal article" date="2018" name="Microbiome">
        <title>Fine metagenomic profile of the Mediterranean stratified and mixed water columns revealed by assembly and recruitment.</title>
        <authorList>
            <person name="Haro-Moreno J.M."/>
            <person name="Lopez-Perez M."/>
            <person name="De La Torre J.R."/>
            <person name="Picazo A."/>
            <person name="Camacho A."/>
            <person name="Rodriguez-Valera F."/>
        </authorList>
    </citation>
    <scope>NUCLEOTIDE SEQUENCE [LARGE SCALE GENOMIC DNA]</scope>
    <source>
        <strain evidence="12">MED-G50</strain>
    </source>
</reference>
<feature type="transmembrane region" description="Helical" evidence="10">
    <location>
        <begin position="12"/>
        <end position="38"/>
    </location>
</feature>
<comment type="function">
    <text evidence="1 10">Controls the rotational direction of flagella during chemotaxis.</text>
</comment>
<feature type="compositionally biased region" description="Basic and acidic residues" evidence="11">
    <location>
        <begin position="57"/>
        <end position="68"/>
    </location>
</feature>
<dbReference type="GO" id="GO:0009425">
    <property type="term" value="C:bacterial-type flagellum basal body"/>
    <property type="evidence" value="ECO:0007669"/>
    <property type="project" value="InterPro"/>
</dbReference>
<evidence type="ECO:0000256" key="1">
    <source>
        <dbReference type="ARBA" id="ARBA00002254"/>
    </source>
</evidence>
<evidence type="ECO:0000256" key="3">
    <source>
        <dbReference type="ARBA" id="ARBA00008281"/>
    </source>
</evidence>
<keyword evidence="8 10" id="KW-1133">Transmembrane helix</keyword>
<evidence type="ECO:0000256" key="2">
    <source>
        <dbReference type="ARBA" id="ARBA00004162"/>
    </source>
</evidence>
<protein>
    <recommendedName>
        <fullName evidence="10">Flagellar protein FliL</fullName>
    </recommendedName>
</protein>
<feature type="compositionally biased region" description="Acidic residues" evidence="11">
    <location>
        <begin position="69"/>
        <end position="83"/>
    </location>
</feature>
<accession>A0A368EKN3</accession>